<dbReference type="Proteomes" id="UP000708208">
    <property type="component" value="Unassembled WGS sequence"/>
</dbReference>
<dbReference type="EMBL" id="CAJVCH010082536">
    <property type="protein sequence ID" value="CAG7721756.1"/>
    <property type="molecule type" value="Genomic_DNA"/>
</dbReference>
<reference evidence="2" key="1">
    <citation type="submission" date="2021-06" db="EMBL/GenBank/DDBJ databases">
        <authorList>
            <person name="Hodson N. C."/>
            <person name="Mongue J. A."/>
            <person name="Jaron S. K."/>
        </authorList>
    </citation>
    <scope>NUCLEOTIDE SEQUENCE</scope>
</reference>
<dbReference type="AlphaFoldDB" id="A0A8J2NQA0"/>
<accession>A0A8J2NQA0</accession>
<evidence type="ECO:0000256" key="1">
    <source>
        <dbReference type="SAM" id="Coils"/>
    </source>
</evidence>
<gene>
    <name evidence="2" type="ORF">AFUS01_LOCUS10950</name>
</gene>
<sequence length="128" mass="14623">MPANRQNTKSNSENEILVNRKKPIYVDEVSEEEEDEEENKSEDDVITILKELQKGSRTANSTLGKAQEDVRNNKSTLEELSKDLKGIRTTLTAQTKKIENLEKRTDKVEGNQTRLTSDFVSALRISWI</sequence>
<protein>
    <submittedName>
        <fullName evidence="2">Uncharacterized protein</fullName>
    </submittedName>
</protein>
<organism evidence="2 3">
    <name type="scientific">Allacma fusca</name>
    <dbReference type="NCBI Taxonomy" id="39272"/>
    <lineage>
        <taxon>Eukaryota</taxon>
        <taxon>Metazoa</taxon>
        <taxon>Ecdysozoa</taxon>
        <taxon>Arthropoda</taxon>
        <taxon>Hexapoda</taxon>
        <taxon>Collembola</taxon>
        <taxon>Symphypleona</taxon>
        <taxon>Sminthuridae</taxon>
        <taxon>Allacma</taxon>
    </lineage>
</organism>
<feature type="coiled-coil region" evidence="1">
    <location>
        <begin position="63"/>
        <end position="118"/>
    </location>
</feature>
<keyword evidence="3" id="KW-1185">Reference proteome</keyword>
<proteinExistence type="predicted"/>
<keyword evidence="1" id="KW-0175">Coiled coil</keyword>
<comment type="caution">
    <text evidence="2">The sequence shown here is derived from an EMBL/GenBank/DDBJ whole genome shotgun (WGS) entry which is preliminary data.</text>
</comment>
<evidence type="ECO:0000313" key="3">
    <source>
        <dbReference type="Proteomes" id="UP000708208"/>
    </source>
</evidence>
<evidence type="ECO:0000313" key="2">
    <source>
        <dbReference type="EMBL" id="CAG7721756.1"/>
    </source>
</evidence>
<name>A0A8J2NQA0_9HEXA</name>